<proteinExistence type="predicted"/>
<feature type="signal peptide" evidence="2">
    <location>
        <begin position="1"/>
        <end position="28"/>
    </location>
</feature>
<comment type="caution">
    <text evidence="4">The sequence shown here is derived from an EMBL/GenBank/DDBJ whole genome shotgun (WGS) entry which is preliminary data.</text>
</comment>
<keyword evidence="2" id="KW-0732">Signal</keyword>
<dbReference type="Pfam" id="PF26059">
    <property type="entry name" value="DUF8020"/>
    <property type="match status" value="1"/>
</dbReference>
<reference evidence="4 5" key="1">
    <citation type="submission" date="2024-01" db="EMBL/GenBank/DDBJ databases">
        <title>Draft genome sequence of Gordonia sp. LSe1-13.</title>
        <authorList>
            <person name="Suphannarot A."/>
            <person name="Mingma R."/>
        </authorList>
    </citation>
    <scope>NUCLEOTIDE SEQUENCE [LARGE SCALE GENOMIC DNA]</scope>
    <source>
        <strain evidence="4 5">LSe1-13</strain>
    </source>
</reference>
<evidence type="ECO:0000259" key="3">
    <source>
        <dbReference type="Pfam" id="PF26059"/>
    </source>
</evidence>
<keyword evidence="5" id="KW-1185">Reference proteome</keyword>
<feature type="domain" description="DUF8020" evidence="3">
    <location>
        <begin position="42"/>
        <end position="109"/>
    </location>
</feature>
<dbReference type="RefSeq" id="WP_330432836.1">
    <property type="nucleotide sequence ID" value="NZ_JAZDUF010000003.1"/>
</dbReference>
<dbReference type="InterPro" id="IPR058333">
    <property type="entry name" value="DUF8020"/>
</dbReference>
<gene>
    <name evidence="4" type="ORF">VZC37_12450</name>
</gene>
<dbReference type="EMBL" id="JAZDUF010000003">
    <property type="protein sequence ID" value="MEE3851150.1"/>
    <property type="molecule type" value="Genomic_DNA"/>
</dbReference>
<name>A0ABU7MDM8_9ACTN</name>
<evidence type="ECO:0000313" key="4">
    <source>
        <dbReference type="EMBL" id="MEE3851150.1"/>
    </source>
</evidence>
<sequence>MKRIHRYLLAIAAITVASVAIPSATANAAPASPSAPFVNAGIAADGQGVVAKLRDAVFVPNAAGSELQVVDRGGRVVDAMPLVGTMDGFSVPLRWSVSADRSTATFVPQVSSQYRALLDRAATDAAQRKRITKAQRYDMMWAELNKGWNAETQLSTVVGGLIGYFVGAFIPFGWLPGAVIGAGIGAYIAYERVNPKAWPSVLAWWNTP</sequence>
<organism evidence="4 5">
    <name type="scientific">Gordonia sesuvii</name>
    <dbReference type="NCBI Taxonomy" id="3116777"/>
    <lineage>
        <taxon>Bacteria</taxon>
        <taxon>Bacillati</taxon>
        <taxon>Actinomycetota</taxon>
        <taxon>Actinomycetes</taxon>
        <taxon>Mycobacteriales</taxon>
        <taxon>Gordoniaceae</taxon>
        <taxon>Gordonia</taxon>
    </lineage>
</organism>
<keyword evidence="1" id="KW-0812">Transmembrane</keyword>
<evidence type="ECO:0000256" key="1">
    <source>
        <dbReference type="SAM" id="Phobius"/>
    </source>
</evidence>
<keyword evidence="1" id="KW-0472">Membrane</keyword>
<accession>A0ABU7MDM8</accession>
<keyword evidence="1" id="KW-1133">Transmembrane helix</keyword>
<feature type="chain" id="PRO_5045609137" description="DUF8020 domain-containing protein" evidence="2">
    <location>
        <begin position="29"/>
        <end position="208"/>
    </location>
</feature>
<feature type="transmembrane region" description="Helical" evidence="1">
    <location>
        <begin position="161"/>
        <end position="190"/>
    </location>
</feature>
<evidence type="ECO:0000313" key="5">
    <source>
        <dbReference type="Proteomes" id="UP001347146"/>
    </source>
</evidence>
<evidence type="ECO:0000256" key="2">
    <source>
        <dbReference type="SAM" id="SignalP"/>
    </source>
</evidence>
<protein>
    <recommendedName>
        <fullName evidence="3">DUF8020 domain-containing protein</fullName>
    </recommendedName>
</protein>
<dbReference type="Proteomes" id="UP001347146">
    <property type="component" value="Unassembled WGS sequence"/>
</dbReference>